<dbReference type="Proteomes" id="UP001589748">
    <property type="component" value="Unassembled WGS sequence"/>
</dbReference>
<evidence type="ECO:0000313" key="6">
    <source>
        <dbReference type="EMBL" id="MFB9376640.1"/>
    </source>
</evidence>
<dbReference type="EMBL" id="JBHMDM010000004">
    <property type="protein sequence ID" value="MFB9376640.1"/>
    <property type="molecule type" value="Genomic_DNA"/>
</dbReference>
<keyword evidence="2" id="KW-0813">Transport</keyword>
<dbReference type="PANTHER" id="PTHR30290:SF9">
    <property type="entry name" value="OLIGOPEPTIDE-BINDING PROTEIN APPA"/>
    <property type="match status" value="1"/>
</dbReference>
<sequence>MRRRTILTGLGASPLALAACSTGEGVDTGNGSGGAAAFVAAISAQPDQYDPHKSTAYPTFQVLENVYDTLVVPSADDLTMEPSLATEWTTSDDQLTWTFTLRDGVTFHSGAEFGAEDVVFSYKRIIDQQLANAFRFETVADVTAPDPRTVVLTLSSPTPSLLSQLGGFKGMAILPRGVDEATLTTQADGTGPFRLTATSASEVNLERFDDYWGDAPTLTGVTFRFITEPSAALTAVQTDQVQWTDNVPPQQVEALGSDDRVELGRVASVDYWYFAMNCRKAPFDRVEVRRAVAEAVDRAAVTEAARFDAARANQTAIPEDSFWYEDYAPWTGDVDKAKGLLEGAGVSLPLTMGLMVTSEYPETVTAAQVLAAQLEPLGVRVEIQTEDFAAWLDRQGRGDFDAFMLGWLGNIDPYDFYHSQHRTDGSNNYQGYSNPVTDDLLDRAATETDQGTRKDLYGQAARQIVDDASYVYLYNPDVVQAWKPGIEGYEVRADKAVNLETVTLPS</sequence>
<dbReference type="RefSeq" id="WP_380136023.1">
    <property type="nucleotide sequence ID" value="NZ_JBHLUI010000003.1"/>
</dbReference>
<dbReference type="Gene3D" id="3.90.76.10">
    <property type="entry name" value="Dipeptide-binding Protein, Domain 1"/>
    <property type="match status" value="1"/>
</dbReference>
<keyword evidence="7" id="KW-1185">Reference proteome</keyword>
<dbReference type="Gene3D" id="3.10.105.10">
    <property type="entry name" value="Dipeptide-binding Protein, Domain 3"/>
    <property type="match status" value="1"/>
</dbReference>
<organism evidence="6 7">
    <name type="scientific">Kineococcus gynurae</name>
    <dbReference type="NCBI Taxonomy" id="452979"/>
    <lineage>
        <taxon>Bacteria</taxon>
        <taxon>Bacillati</taxon>
        <taxon>Actinomycetota</taxon>
        <taxon>Actinomycetes</taxon>
        <taxon>Kineosporiales</taxon>
        <taxon>Kineosporiaceae</taxon>
        <taxon>Kineococcus</taxon>
    </lineage>
</organism>
<dbReference type="InterPro" id="IPR030678">
    <property type="entry name" value="Peptide/Ni-bd"/>
</dbReference>
<dbReference type="InterPro" id="IPR000914">
    <property type="entry name" value="SBP_5_dom"/>
</dbReference>
<dbReference type="PROSITE" id="PS51257">
    <property type="entry name" value="PROKAR_LIPOPROTEIN"/>
    <property type="match status" value="1"/>
</dbReference>
<evidence type="ECO:0000256" key="2">
    <source>
        <dbReference type="ARBA" id="ARBA00022448"/>
    </source>
</evidence>
<name>A0ABV5LRE0_9ACTN</name>
<dbReference type="Gene3D" id="3.40.190.10">
    <property type="entry name" value="Periplasmic binding protein-like II"/>
    <property type="match status" value="1"/>
</dbReference>
<evidence type="ECO:0000313" key="7">
    <source>
        <dbReference type="Proteomes" id="UP001589748"/>
    </source>
</evidence>
<dbReference type="Pfam" id="PF00496">
    <property type="entry name" value="SBP_bac_5"/>
    <property type="match status" value="1"/>
</dbReference>
<proteinExistence type="inferred from homology"/>
<evidence type="ECO:0000256" key="3">
    <source>
        <dbReference type="ARBA" id="ARBA00022729"/>
    </source>
</evidence>
<keyword evidence="3 4" id="KW-0732">Signal</keyword>
<dbReference type="InterPro" id="IPR039424">
    <property type="entry name" value="SBP_5"/>
</dbReference>
<reference evidence="6 7" key="1">
    <citation type="submission" date="2024-09" db="EMBL/GenBank/DDBJ databases">
        <authorList>
            <person name="Sun Q."/>
            <person name="Mori K."/>
        </authorList>
    </citation>
    <scope>NUCLEOTIDE SEQUENCE [LARGE SCALE GENOMIC DNA]</scope>
    <source>
        <strain evidence="6 7">TISTR 1856</strain>
    </source>
</reference>
<evidence type="ECO:0000256" key="1">
    <source>
        <dbReference type="ARBA" id="ARBA00005695"/>
    </source>
</evidence>
<comment type="caution">
    <text evidence="6">The sequence shown here is derived from an EMBL/GenBank/DDBJ whole genome shotgun (WGS) entry which is preliminary data.</text>
</comment>
<feature type="chain" id="PRO_5045454907" evidence="4">
    <location>
        <begin position="19"/>
        <end position="506"/>
    </location>
</feature>
<evidence type="ECO:0000259" key="5">
    <source>
        <dbReference type="Pfam" id="PF00496"/>
    </source>
</evidence>
<accession>A0ABV5LRE0</accession>
<feature type="domain" description="Solute-binding protein family 5" evidence="5">
    <location>
        <begin position="80"/>
        <end position="425"/>
    </location>
</feature>
<comment type="similarity">
    <text evidence="1">Belongs to the bacterial solute-binding protein 5 family.</text>
</comment>
<dbReference type="SUPFAM" id="SSF53850">
    <property type="entry name" value="Periplasmic binding protein-like II"/>
    <property type="match status" value="1"/>
</dbReference>
<feature type="signal peptide" evidence="4">
    <location>
        <begin position="1"/>
        <end position="18"/>
    </location>
</feature>
<evidence type="ECO:0000256" key="4">
    <source>
        <dbReference type="SAM" id="SignalP"/>
    </source>
</evidence>
<dbReference type="PIRSF" id="PIRSF002741">
    <property type="entry name" value="MppA"/>
    <property type="match status" value="1"/>
</dbReference>
<protein>
    <submittedName>
        <fullName evidence="6">ABC transporter substrate-binding protein</fullName>
    </submittedName>
</protein>
<gene>
    <name evidence="6" type="ORF">ACFFVI_06635</name>
</gene>
<dbReference type="PANTHER" id="PTHR30290">
    <property type="entry name" value="PERIPLASMIC BINDING COMPONENT OF ABC TRANSPORTER"/>
    <property type="match status" value="1"/>
</dbReference>